<name>A0A498HV68_MALDO</name>
<dbReference type="SUPFAM" id="SSF101447">
    <property type="entry name" value="Formin homology 2 domain (FH2 domain)"/>
    <property type="match status" value="1"/>
</dbReference>
<evidence type="ECO:0000256" key="1">
    <source>
        <dbReference type="SAM" id="Phobius"/>
    </source>
</evidence>
<organism evidence="2 3">
    <name type="scientific">Malus domestica</name>
    <name type="common">Apple</name>
    <name type="synonym">Pyrus malus</name>
    <dbReference type="NCBI Taxonomy" id="3750"/>
    <lineage>
        <taxon>Eukaryota</taxon>
        <taxon>Viridiplantae</taxon>
        <taxon>Streptophyta</taxon>
        <taxon>Embryophyta</taxon>
        <taxon>Tracheophyta</taxon>
        <taxon>Spermatophyta</taxon>
        <taxon>Magnoliopsida</taxon>
        <taxon>eudicotyledons</taxon>
        <taxon>Gunneridae</taxon>
        <taxon>Pentapetalae</taxon>
        <taxon>rosids</taxon>
        <taxon>fabids</taxon>
        <taxon>Rosales</taxon>
        <taxon>Rosaceae</taxon>
        <taxon>Amygdaloideae</taxon>
        <taxon>Maleae</taxon>
        <taxon>Malus</taxon>
    </lineage>
</organism>
<accession>A0A498HV68</accession>
<evidence type="ECO:0000313" key="2">
    <source>
        <dbReference type="EMBL" id="RXH73405.1"/>
    </source>
</evidence>
<feature type="transmembrane region" description="Helical" evidence="1">
    <location>
        <begin position="170"/>
        <end position="192"/>
    </location>
</feature>
<dbReference type="AlphaFoldDB" id="A0A498HV68"/>
<dbReference type="EMBL" id="RDQH01000341">
    <property type="protein sequence ID" value="RXH73405.1"/>
    <property type="molecule type" value="Genomic_DNA"/>
</dbReference>
<dbReference type="Proteomes" id="UP000290289">
    <property type="component" value="Chromosome 15"/>
</dbReference>
<sequence length="255" mass="29836">MEKTQMTICSQSSYCRRRLEVWACRRHRWPTSTHFGRDWLPRRRSGRREWWLHCVAEGEPSVGVRENGVSGEGDDGGVVGEENWGLVKDCLLPSCFVIRVFFLFCFFFLLPPLGKFVFIFFFLFLLILLLPPPSSFSGQILFFFLLLLLPPPPPPPPPPSSSSSFFWADSVFFFFFFFLLLLLFFLLLLLLLPSSSSSYSSSSYSGQIRFFFFFFFFWYFFNFHMDDMWHPVIVHMSATSQLTGDLGLVWYCCAF</sequence>
<gene>
    <name evidence="2" type="ORF">DVH24_016227</name>
</gene>
<reference evidence="2 3" key="1">
    <citation type="submission" date="2018-10" db="EMBL/GenBank/DDBJ databases">
        <title>A high-quality apple genome assembly.</title>
        <authorList>
            <person name="Hu J."/>
        </authorList>
    </citation>
    <scope>NUCLEOTIDE SEQUENCE [LARGE SCALE GENOMIC DNA]</scope>
    <source>
        <strain evidence="3">cv. HFTH1</strain>
        <tissue evidence="2">Young leaf</tissue>
    </source>
</reference>
<evidence type="ECO:0000313" key="3">
    <source>
        <dbReference type="Proteomes" id="UP000290289"/>
    </source>
</evidence>
<keyword evidence="1" id="KW-1133">Transmembrane helix</keyword>
<keyword evidence="1" id="KW-0472">Membrane</keyword>
<feature type="transmembrane region" description="Helical" evidence="1">
    <location>
        <begin position="204"/>
        <end position="221"/>
    </location>
</feature>
<feature type="transmembrane region" description="Helical" evidence="1">
    <location>
        <begin position="117"/>
        <end position="150"/>
    </location>
</feature>
<keyword evidence="1" id="KW-0812">Transmembrane</keyword>
<protein>
    <submittedName>
        <fullName evidence="2">Uncharacterized protein</fullName>
    </submittedName>
</protein>
<proteinExistence type="predicted"/>
<comment type="caution">
    <text evidence="2">The sequence shown here is derived from an EMBL/GenBank/DDBJ whole genome shotgun (WGS) entry which is preliminary data.</text>
</comment>
<keyword evidence="3" id="KW-1185">Reference proteome</keyword>